<accession>A0AAD7EGV4</accession>
<gene>
    <name evidence="2" type="ORF">DFH08DRAFT_817567</name>
</gene>
<dbReference type="AlphaFoldDB" id="A0AAD7EGV4"/>
<protein>
    <submittedName>
        <fullName evidence="2">Uncharacterized protein</fullName>
    </submittedName>
</protein>
<evidence type="ECO:0000256" key="1">
    <source>
        <dbReference type="SAM" id="MobiDB-lite"/>
    </source>
</evidence>
<sequence length="188" mass="21081">MKRTTSTADPTNTRRLSEEVAAVGMAFDTPVEDANQTEASVSDGRTYGKSSVQQAPELELTGKWGLPLEEVIASMGTRMMLPSMAGDDEHAAISWLEIRFACAMDDRPWADIATEDRVRVAPHPDGYQVIILGTDIEFMVTHEEIKGQNFDCRAILDREWEWWFGVEELEQRPREWAPNGLVLGLRAA</sequence>
<comment type="caution">
    <text evidence="2">The sequence shown here is derived from an EMBL/GenBank/DDBJ whole genome shotgun (WGS) entry which is preliminary data.</text>
</comment>
<evidence type="ECO:0000313" key="3">
    <source>
        <dbReference type="Proteomes" id="UP001218218"/>
    </source>
</evidence>
<dbReference type="Proteomes" id="UP001218218">
    <property type="component" value="Unassembled WGS sequence"/>
</dbReference>
<evidence type="ECO:0000313" key="2">
    <source>
        <dbReference type="EMBL" id="KAJ7323534.1"/>
    </source>
</evidence>
<reference evidence="2" key="1">
    <citation type="submission" date="2023-03" db="EMBL/GenBank/DDBJ databases">
        <title>Massive genome expansion in bonnet fungi (Mycena s.s.) driven by repeated elements and novel gene families across ecological guilds.</title>
        <authorList>
            <consortium name="Lawrence Berkeley National Laboratory"/>
            <person name="Harder C.B."/>
            <person name="Miyauchi S."/>
            <person name="Viragh M."/>
            <person name="Kuo A."/>
            <person name="Thoen E."/>
            <person name="Andreopoulos B."/>
            <person name="Lu D."/>
            <person name="Skrede I."/>
            <person name="Drula E."/>
            <person name="Henrissat B."/>
            <person name="Morin E."/>
            <person name="Kohler A."/>
            <person name="Barry K."/>
            <person name="LaButti K."/>
            <person name="Morin E."/>
            <person name="Salamov A."/>
            <person name="Lipzen A."/>
            <person name="Mereny Z."/>
            <person name="Hegedus B."/>
            <person name="Baldrian P."/>
            <person name="Stursova M."/>
            <person name="Weitz H."/>
            <person name="Taylor A."/>
            <person name="Grigoriev I.V."/>
            <person name="Nagy L.G."/>
            <person name="Martin F."/>
            <person name="Kauserud H."/>
        </authorList>
    </citation>
    <scope>NUCLEOTIDE SEQUENCE</scope>
    <source>
        <strain evidence="2">CBHHK002</strain>
    </source>
</reference>
<feature type="region of interest" description="Disordered" evidence="1">
    <location>
        <begin position="29"/>
        <end position="50"/>
    </location>
</feature>
<proteinExistence type="predicted"/>
<keyword evidence="3" id="KW-1185">Reference proteome</keyword>
<name>A0AAD7EGV4_9AGAR</name>
<organism evidence="2 3">
    <name type="scientific">Mycena albidolilacea</name>
    <dbReference type="NCBI Taxonomy" id="1033008"/>
    <lineage>
        <taxon>Eukaryota</taxon>
        <taxon>Fungi</taxon>
        <taxon>Dikarya</taxon>
        <taxon>Basidiomycota</taxon>
        <taxon>Agaricomycotina</taxon>
        <taxon>Agaricomycetes</taxon>
        <taxon>Agaricomycetidae</taxon>
        <taxon>Agaricales</taxon>
        <taxon>Marasmiineae</taxon>
        <taxon>Mycenaceae</taxon>
        <taxon>Mycena</taxon>
    </lineage>
</organism>
<dbReference type="EMBL" id="JARIHO010000046">
    <property type="protein sequence ID" value="KAJ7323534.1"/>
    <property type="molecule type" value="Genomic_DNA"/>
</dbReference>